<dbReference type="EMBL" id="GBRH01261563">
    <property type="protein sequence ID" value="JAD36332.1"/>
    <property type="molecule type" value="Transcribed_RNA"/>
</dbReference>
<organism evidence="1">
    <name type="scientific">Arundo donax</name>
    <name type="common">Giant reed</name>
    <name type="synonym">Donax arundinaceus</name>
    <dbReference type="NCBI Taxonomy" id="35708"/>
    <lineage>
        <taxon>Eukaryota</taxon>
        <taxon>Viridiplantae</taxon>
        <taxon>Streptophyta</taxon>
        <taxon>Embryophyta</taxon>
        <taxon>Tracheophyta</taxon>
        <taxon>Spermatophyta</taxon>
        <taxon>Magnoliopsida</taxon>
        <taxon>Liliopsida</taxon>
        <taxon>Poales</taxon>
        <taxon>Poaceae</taxon>
        <taxon>PACMAD clade</taxon>
        <taxon>Arundinoideae</taxon>
        <taxon>Arundineae</taxon>
        <taxon>Arundo</taxon>
    </lineage>
</organism>
<sequence length="66" mass="7743">MVTIFLIRGKHWNVLYAAYVTIMAYVVHYILEVCCMWIYGCVKVIFTWCHLHCIAFAYACAHLIIV</sequence>
<reference evidence="1" key="1">
    <citation type="submission" date="2014-09" db="EMBL/GenBank/DDBJ databases">
        <authorList>
            <person name="Magalhaes I.L.F."/>
            <person name="Oliveira U."/>
            <person name="Santos F.R."/>
            <person name="Vidigal T.H.D.A."/>
            <person name="Brescovit A.D."/>
            <person name="Santos A.J."/>
        </authorList>
    </citation>
    <scope>NUCLEOTIDE SEQUENCE</scope>
    <source>
        <tissue evidence="1">Shoot tissue taken approximately 20 cm above the soil surface</tissue>
    </source>
</reference>
<evidence type="ECO:0000313" key="1">
    <source>
        <dbReference type="EMBL" id="JAD36332.1"/>
    </source>
</evidence>
<protein>
    <submittedName>
        <fullName evidence="1">Uncharacterized protein</fullName>
    </submittedName>
</protein>
<accession>A0A0A8ZNA0</accession>
<reference evidence="1" key="2">
    <citation type="journal article" date="2015" name="Data Brief">
        <title>Shoot transcriptome of the giant reed, Arundo donax.</title>
        <authorList>
            <person name="Barrero R.A."/>
            <person name="Guerrero F.D."/>
            <person name="Moolhuijzen P."/>
            <person name="Goolsby J.A."/>
            <person name="Tidwell J."/>
            <person name="Bellgard S.E."/>
            <person name="Bellgard M.I."/>
        </authorList>
    </citation>
    <scope>NUCLEOTIDE SEQUENCE</scope>
    <source>
        <tissue evidence="1">Shoot tissue taken approximately 20 cm above the soil surface</tissue>
    </source>
</reference>
<name>A0A0A8ZNA0_ARUDO</name>
<proteinExistence type="predicted"/>
<dbReference type="AlphaFoldDB" id="A0A0A8ZNA0"/>